<evidence type="ECO:0000259" key="2">
    <source>
        <dbReference type="PROSITE" id="PS50234"/>
    </source>
</evidence>
<dbReference type="Proteomes" id="UP000294028">
    <property type="component" value="Unassembled WGS sequence"/>
</dbReference>
<evidence type="ECO:0000313" key="4">
    <source>
        <dbReference type="Proteomes" id="UP000294028"/>
    </source>
</evidence>
<dbReference type="Gene3D" id="3.40.50.410">
    <property type="entry name" value="von Willebrand factor, type A domain"/>
    <property type="match status" value="1"/>
</dbReference>
<dbReference type="GeneID" id="9993791"/>
<sequence length="785" mass="83876">MVGFELPTGMTVGVERPLFLLALPIGVILLWAFVWYRADGTASNRSRQWFFVVRILTVVLLVVSAAGPYTAQSTETLGEPKVTLLVDRSDSTTVAPQRADKVASAIEKAGVPVATTTIASGGSSPIGDGVAANLRENGSVLLLSDGRVTEGRSLSEVTELARSLNTTVSTVSPEPNTKERYVSVNGPSKTSVGVESTFLVSVGGVEINTPAKVTVAVDGEQVLETTIQNATDAREFTHTFSETGTHRITAEMESTDKFEQNDVFRKTVRAVDRPKILYVSERGYPFESYLRNVYNVEKRSSVPEDLSPYYAVVVQDMPASRIGNVDALQEYVIDGNGLLVVGGPNSFENGNYESSSLASMLPVTTGDGRGQSTNIVLSIDVSGSSKGGMRVQKAVSLSALKQLGDENEVGIVGFNHRTYSVAERQPLGPNREALADRIRRLQAGGATDIAGGLRGAGKMLGDDPGTVILISDGHDRVEESISYAKQLRSEGKRIIAIGAGKNPNEKNLRTIARASGGSYFRATETNRLNILFGGAQSYEGEGLTMVDPNTFITSGVRLTANPGSTNDVSIRRGADFLVASEDGTPAVATWRYGLGRVATITTYGADGSLDGLLGKPDSLLLTKSTNYVIGDPERKATGITGISDTRVGSSTTVTYRGDERPFVEGVSFRQVGDGAYRASVTPDEAGFHEVMDAAYAANYRAEYGAFGPDPALDDLVDGTGGKEFTADQGEEIAEFTREQSRRVRSVKTDWTWLALVLALVSFSLDVIYRRVQVRRSSTAGEGGLT</sequence>
<feature type="transmembrane region" description="Helical" evidence="1">
    <location>
        <begin position="49"/>
        <end position="71"/>
    </location>
</feature>
<protein>
    <submittedName>
        <fullName evidence="3">VWA domain-containing protein</fullName>
    </submittedName>
</protein>
<keyword evidence="1" id="KW-0812">Transmembrane</keyword>
<dbReference type="PROSITE" id="PS50234">
    <property type="entry name" value="VWFA"/>
    <property type="match status" value="1"/>
</dbReference>
<dbReference type="EMBL" id="RZHH01000002">
    <property type="protein sequence ID" value="RYJ13497.1"/>
    <property type="molecule type" value="Genomic_DNA"/>
</dbReference>
<dbReference type="PANTHER" id="PTHR37947">
    <property type="entry name" value="BLL2462 PROTEIN"/>
    <property type="match status" value="1"/>
</dbReference>
<keyword evidence="1" id="KW-1133">Transmembrane helix</keyword>
<gene>
    <name evidence="3" type="ORF">ELS19_05645</name>
</gene>
<dbReference type="AlphaFoldDB" id="A0A482T9G6"/>
<dbReference type="SUPFAM" id="SSF53300">
    <property type="entry name" value="vWA-like"/>
    <property type="match status" value="1"/>
</dbReference>
<comment type="caution">
    <text evidence="3">The sequence shown here is derived from an EMBL/GenBank/DDBJ whole genome shotgun (WGS) entry which is preliminary data.</text>
</comment>
<evidence type="ECO:0000256" key="1">
    <source>
        <dbReference type="SAM" id="Phobius"/>
    </source>
</evidence>
<proteinExistence type="predicted"/>
<name>A0A482T9G6_9EURY</name>
<feature type="transmembrane region" description="Helical" evidence="1">
    <location>
        <begin position="18"/>
        <end position="37"/>
    </location>
</feature>
<dbReference type="OMA" id="ILTVWRY"/>
<dbReference type="InterPro" id="IPR002035">
    <property type="entry name" value="VWF_A"/>
</dbReference>
<dbReference type="PANTHER" id="PTHR37947:SF1">
    <property type="entry name" value="BLL2462 PROTEIN"/>
    <property type="match status" value="1"/>
</dbReference>
<dbReference type="SMART" id="SM00327">
    <property type="entry name" value="VWA"/>
    <property type="match status" value="1"/>
</dbReference>
<dbReference type="RefSeq" id="WP_006057008.1">
    <property type="nucleotide sequence ID" value="NZ_RZHH01000002.1"/>
</dbReference>
<dbReference type="InterPro" id="IPR036465">
    <property type="entry name" value="vWFA_dom_sf"/>
</dbReference>
<organism evidence="3 4">
    <name type="scientific">Halogeometricum borinquense</name>
    <dbReference type="NCBI Taxonomy" id="60847"/>
    <lineage>
        <taxon>Archaea</taxon>
        <taxon>Methanobacteriati</taxon>
        <taxon>Methanobacteriota</taxon>
        <taxon>Stenosarchaea group</taxon>
        <taxon>Halobacteria</taxon>
        <taxon>Halobacteriales</taxon>
        <taxon>Haloferacaceae</taxon>
        <taxon>Halogeometricum</taxon>
    </lineage>
</organism>
<dbReference type="SUPFAM" id="SSF52317">
    <property type="entry name" value="Class I glutamine amidotransferase-like"/>
    <property type="match status" value="1"/>
</dbReference>
<accession>A0A482T9G6</accession>
<evidence type="ECO:0000313" key="3">
    <source>
        <dbReference type="EMBL" id="RYJ13497.1"/>
    </source>
</evidence>
<reference evidence="3 4" key="1">
    <citation type="submission" date="2018-12" db="EMBL/GenBank/DDBJ databases">
        <title>Genome analysis provides insights into bioremediation potentialities of Halogeometricum borinquense strain N11.</title>
        <authorList>
            <person name="Najjari A."/>
            <person name="Youssef N."/>
            <person name="Fhoula I."/>
            <person name="Ben Dhia O."/>
            <person name="Mahjoubi M."/>
            <person name="Ouzari H.I."/>
            <person name="Cherif A."/>
        </authorList>
    </citation>
    <scope>NUCLEOTIDE SEQUENCE [LARGE SCALE GENOMIC DNA]</scope>
    <source>
        <strain evidence="3 4">N11</strain>
    </source>
</reference>
<dbReference type="InterPro" id="IPR029062">
    <property type="entry name" value="Class_I_gatase-like"/>
</dbReference>
<dbReference type="Pfam" id="PF13519">
    <property type="entry name" value="VWA_2"/>
    <property type="match status" value="1"/>
</dbReference>
<keyword evidence="1" id="KW-0472">Membrane</keyword>
<feature type="domain" description="VWFA" evidence="2">
    <location>
        <begin position="374"/>
        <end position="535"/>
    </location>
</feature>
<dbReference type="Gene3D" id="3.40.50.880">
    <property type="match status" value="1"/>
</dbReference>